<sequence>MAMSSKKHYTTNPPIPCERRVRRMGEDDLMSMFSKQILGTTLRPWMQEEDKIFEWALVVYPKVTPDRWSAIVA</sequence>
<name>A0A4S8K0R6_MUSBA</name>
<organism evidence="1 2">
    <name type="scientific">Musa balbisiana</name>
    <name type="common">Banana</name>
    <dbReference type="NCBI Taxonomy" id="52838"/>
    <lineage>
        <taxon>Eukaryota</taxon>
        <taxon>Viridiplantae</taxon>
        <taxon>Streptophyta</taxon>
        <taxon>Embryophyta</taxon>
        <taxon>Tracheophyta</taxon>
        <taxon>Spermatophyta</taxon>
        <taxon>Magnoliopsida</taxon>
        <taxon>Liliopsida</taxon>
        <taxon>Zingiberales</taxon>
        <taxon>Musaceae</taxon>
        <taxon>Musa</taxon>
    </lineage>
</organism>
<evidence type="ECO:0008006" key="3">
    <source>
        <dbReference type="Google" id="ProtNLM"/>
    </source>
</evidence>
<dbReference type="EMBL" id="PYDT01000002">
    <property type="protein sequence ID" value="THU68238.1"/>
    <property type="molecule type" value="Genomic_DNA"/>
</dbReference>
<dbReference type="Proteomes" id="UP000317650">
    <property type="component" value="Chromosome 8"/>
</dbReference>
<reference evidence="1 2" key="1">
    <citation type="journal article" date="2019" name="Nat. Plants">
        <title>Genome sequencing of Musa balbisiana reveals subgenome evolution and function divergence in polyploid bananas.</title>
        <authorList>
            <person name="Yao X."/>
        </authorList>
    </citation>
    <scope>NUCLEOTIDE SEQUENCE [LARGE SCALE GENOMIC DNA]</scope>
    <source>
        <strain evidence="2">cv. DH-PKW</strain>
        <tissue evidence="1">Leaves</tissue>
    </source>
</reference>
<comment type="caution">
    <text evidence="1">The sequence shown here is derived from an EMBL/GenBank/DDBJ whole genome shotgun (WGS) entry which is preliminary data.</text>
</comment>
<evidence type="ECO:0000313" key="1">
    <source>
        <dbReference type="EMBL" id="THU68238.1"/>
    </source>
</evidence>
<dbReference type="Gene3D" id="1.10.10.60">
    <property type="entry name" value="Homeodomain-like"/>
    <property type="match status" value="1"/>
</dbReference>
<dbReference type="AlphaFoldDB" id="A0A4S8K0R6"/>
<protein>
    <recommendedName>
        <fullName evidence="3">Myb-like domain-containing protein</fullName>
    </recommendedName>
</protein>
<accession>A0A4S8K0R6</accession>
<proteinExistence type="predicted"/>
<gene>
    <name evidence="1" type="ORF">C4D60_Mb08t01810</name>
</gene>
<evidence type="ECO:0000313" key="2">
    <source>
        <dbReference type="Proteomes" id="UP000317650"/>
    </source>
</evidence>
<keyword evidence="2" id="KW-1185">Reference proteome</keyword>